<feature type="region of interest" description="Disordered" evidence="1">
    <location>
        <begin position="226"/>
        <end position="248"/>
    </location>
</feature>
<evidence type="ECO:0000313" key="2">
    <source>
        <dbReference type="EMBL" id="KAF9074455.1"/>
    </source>
</evidence>
<organism evidence="2 3">
    <name type="scientific">Rhodocollybia butyracea</name>
    <dbReference type="NCBI Taxonomy" id="206335"/>
    <lineage>
        <taxon>Eukaryota</taxon>
        <taxon>Fungi</taxon>
        <taxon>Dikarya</taxon>
        <taxon>Basidiomycota</taxon>
        <taxon>Agaricomycotina</taxon>
        <taxon>Agaricomycetes</taxon>
        <taxon>Agaricomycetidae</taxon>
        <taxon>Agaricales</taxon>
        <taxon>Marasmiineae</taxon>
        <taxon>Omphalotaceae</taxon>
        <taxon>Rhodocollybia</taxon>
    </lineage>
</organism>
<accession>A0A9P5Q6E8</accession>
<dbReference type="AlphaFoldDB" id="A0A9P5Q6E8"/>
<protein>
    <recommendedName>
        <fullName evidence="4">Integrase zinc-binding domain-containing protein</fullName>
    </recommendedName>
</protein>
<feature type="compositionally biased region" description="Basic and acidic residues" evidence="1">
    <location>
        <begin position="282"/>
        <end position="295"/>
    </location>
</feature>
<comment type="caution">
    <text evidence="2">The sequence shown here is derived from an EMBL/GenBank/DDBJ whole genome shotgun (WGS) entry which is preliminary data.</text>
</comment>
<sequence>MSSPGCVRISSQELAQLKSSVRTFKLPSRQDYESIEARYFVERQKSLGTLNVERYSHTRRCLLNMPQWEDRPMLQGFDIVSKDAIIDDQANDVFLPYDSSDSTPVLTFLGRIAIPQDQIYDTLCYCHLKTDHGDDFQTLAFVRKTYIFVPSRVVREFVDACPTCATRRAAKLSVGVEELSNPVSDNDLQSNNSFDLLSNEERDGLFTSVFSNLSFNDLDPKTLPAPPPLFSRLSATSRGSHDSHPQSLPMSREVSLFQGLPNGWQYFTDYDDARKDFVENKEEALSEQLKPDVPKKRPRIPSIAPLRSANFNIGGTE</sequence>
<feature type="region of interest" description="Disordered" evidence="1">
    <location>
        <begin position="282"/>
        <end position="301"/>
    </location>
</feature>
<keyword evidence="3" id="KW-1185">Reference proteome</keyword>
<evidence type="ECO:0000256" key="1">
    <source>
        <dbReference type="SAM" id="MobiDB-lite"/>
    </source>
</evidence>
<dbReference type="EMBL" id="JADNRY010000013">
    <property type="protein sequence ID" value="KAF9074455.1"/>
    <property type="molecule type" value="Genomic_DNA"/>
</dbReference>
<reference evidence="2" key="1">
    <citation type="submission" date="2020-11" db="EMBL/GenBank/DDBJ databases">
        <authorList>
            <consortium name="DOE Joint Genome Institute"/>
            <person name="Ahrendt S."/>
            <person name="Riley R."/>
            <person name="Andreopoulos W."/>
            <person name="Labutti K."/>
            <person name="Pangilinan J."/>
            <person name="Ruiz-Duenas F.J."/>
            <person name="Barrasa J.M."/>
            <person name="Sanchez-Garcia M."/>
            <person name="Camarero S."/>
            <person name="Miyauchi S."/>
            <person name="Serrano A."/>
            <person name="Linde D."/>
            <person name="Babiker R."/>
            <person name="Drula E."/>
            <person name="Ayuso-Fernandez I."/>
            <person name="Pacheco R."/>
            <person name="Padilla G."/>
            <person name="Ferreira P."/>
            <person name="Barriuso J."/>
            <person name="Kellner H."/>
            <person name="Castanera R."/>
            <person name="Alfaro M."/>
            <person name="Ramirez L."/>
            <person name="Pisabarro A.G."/>
            <person name="Kuo A."/>
            <person name="Tritt A."/>
            <person name="Lipzen A."/>
            <person name="He G."/>
            <person name="Yan M."/>
            <person name="Ng V."/>
            <person name="Cullen D."/>
            <person name="Martin F."/>
            <person name="Rosso M.-N."/>
            <person name="Henrissat B."/>
            <person name="Hibbett D."/>
            <person name="Martinez A.T."/>
            <person name="Grigoriev I.V."/>
        </authorList>
    </citation>
    <scope>NUCLEOTIDE SEQUENCE</scope>
    <source>
        <strain evidence="2">AH 40177</strain>
    </source>
</reference>
<gene>
    <name evidence="2" type="ORF">BDP27DRAFT_190552</name>
</gene>
<proteinExistence type="predicted"/>
<dbReference type="OrthoDB" id="2499658at2759"/>
<evidence type="ECO:0008006" key="4">
    <source>
        <dbReference type="Google" id="ProtNLM"/>
    </source>
</evidence>
<evidence type="ECO:0000313" key="3">
    <source>
        <dbReference type="Proteomes" id="UP000772434"/>
    </source>
</evidence>
<dbReference type="Proteomes" id="UP000772434">
    <property type="component" value="Unassembled WGS sequence"/>
</dbReference>
<name>A0A9P5Q6E8_9AGAR</name>